<evidence type="ECO:0000256" key="2">
    <source>
        <dbReference type="ARBA" id="ARBA00022679"/>
    </source>
</evidence>
<protein>
    <submittedName>
        <fullName evidence="5">Glycosyltransferase</fullName>
        <ecNumber evidence="5">2.4.-.-</ecNumber>
    </submittedName>
</protein>
<name>A0ABW4L674_9MICO</name>
<dbReference type="EMBL" id="JBHUEE010000007">
    <property type="protein sequence ID" value="MFD1718958.1"/>
    <property type="molecule type" value="Genomic_DNA"/>
</dbReference>
<keyword evidence="6" id="KW-1185">Reference proteome</keyword>
<dbReference type="SUPFAM" id="SSF53756">
    <property type="entry name" value="UDP-Glycosyltransferase/glycogen phosphorylase"/>
    <property type="match status" value="1"/>
</dbReference>
<evidence type="ECO:0000259" key="4">
    <source>
        <dbReference type="Pfam" id="PF13579"/>
    </source>
</evidence>
<evidence type="ECO:0000256" key="1">
    <source>
        <dbReference type="ARBA" id="ARBA00022676"/>
    </source>
</evidence>
<dbReference type="Proteomes" id="UP001597277">
    <property type="component" value="Unassembled WGS sequence"/>
</dbReference>
<sequence length="408" mass="43526">MKIAMVSEHASPLAALGGVDAGGQNVYVAELATRLAGRGHDVVVYTRRDETGQDERVRTDAGFTVVHVPAGPGQPLAKDDLPPYMPEFGRWLAGEWTRNRPPDVVHSHFWMSGLATLEAVRHVAVPTVHTYHALGTVKRRHQGAADTSPPGRVRAERRIGRTMDLIVSTCRDEVDELAAMGVPTQHTRIVPCGVDAETFTDAPAAGEHDPAGPRTQPHRLLSVSRLVPRKGIDTVVAALADLPGTELVIGGGPPAAQLEKDPEIRRLREAAARAGVIDRVRFLGAVDRADMPALIRGSDVVVTTPWYEPFGIVPLEAAACGRPLVGSAVGGLLDSVDDGVTGRLVPPRDPAALAAALAPLLADAGRRRAMGAHARRRVLRRFAWDAVTDGTLAAYRQVTRTALEEALA</sequence>
<dbReference type="PANTHER" id="PTHR45947">
    <property type="entry name" value="SULFOQUINOVOSYL TRANSFERASE SQD2"/>
    <property type="match status" value="1"/>
</dbReference>
<evidence type="ECO:0000313" key="6">
    <source>
        <dbReference type="Proteomes" id="UP001597277"/>
    </source>
</evidence>
<reference evidence="6" key="1">
    <citation type="journal article" date="2019" name="Int. J. Syst. Evol. Microbiol.">
        <title>The Global Catalogue of Microorganisms (GCM) 10K type strain sequencing project: providing services to taxonomists for standard genome sequencing and annotation.</title>
        <authorList>
            <consortium name="The Broad Institute Genomics Platform"/>
            <consortium name="The Broad Institute Genome Sequencing Center for Infectious Disease"/>
            <person name="Wu L."/>
            <person name="Ma J."/>
        </authorList>
    </citation>
    <scope>NUCLEOTIDE SEQUENCE [LARGE SCALE GENOMIC DNA]</scope>
    <source>
        <strain evidence="6">JCM 17130</strain>
    </source>
</reference>
<keyword evidence="1 5" id="KW-0328">Glycosyltransferase</keyword>
<dbReference type="Pfam" id="PF13579">
    <property type="entry name" value="Glyco_trans_4_4"/>
    <property type="match status" value="1"/>
</dbReference>
<dbReference type="InterPro" id="IPR001296">
    <property type="entry name" value="Glyco_trans_1"/>
</dbReference>
<dbReference type="GO" id="GO:0016757">
    <property type="term" value="F:glycosyltransferase activity"/>
    <property type="evidence" value="ECO:0007669"/>
    <property type="project" value="UniProtKB-KW"/>
</dbReference>
<dbReference type="EC" id="2.4.-.-" evidence="5"/>
<keyword evidence="2 5" id="KW-0808">Transferase</keyword>
<gene>
    <name evidence="5" type="ORF">ACFSE6_14015</name>
</gene>
<evidence type="ECO:0000313" key="5">
    <source>
        <dbReference type="EMBL" id="MFD1718958.1"/>
    </source>
</evidence>
<dbReference type="PANTHER" id="PTHR45947:SF13">
    <property type="entry name" value="TRANSFERASE"/>
    <property type="match status" value="1"/>
</dbReference>
<proteinExistence type="predicted"/>
<feature type="domain" description="Glycosyltransferase subfamily 4-like N-terminal" evidence="4">
    <location>
        <begin position="22"/>
        <end position="193"/>
    </location>
</feature>
<dbReference type="InterPro" id="IPR050194">
    <property type="entry name" value="Glycosyltransferase_grp1"/>
</dbReference>
<dbReference type="Gene3D" id="3.40.50.2000">
    <property type="entry name" value="Glycogen Phosphorylase B"/>
    <property type="match status" value="2"/>
</dbReference>
<feature type="domain" description="Glycosyl transferase family 1" evidence="3">
    <location>
        <begin position="212"/>
        <end position="377"/>
    </location>
</feature>
<comment type="caution">
    <text evidence="5">The sequence shown here is derived from an EMBL/GenBank/DDBJ whole genome shotgun (WGS) entry which is preliminary data.</text>
</comment>
<evidence type="ECO:0000259" key="3">
    <source>
        <dbReference type="Pfam" id="PF00534"/>
    </source>
</evidence>
<dbReference type="RefSeq" id="WP_388008281.1">
    <property type="nucleotide sequence ID" value="NZ_JBHUEE010000007.1"/>
</dbReference>
<accession>A0ABW4L674</accession>
<dbReference type="Pfam" id="PF00534">
    <property type="entry name" value="Glycos_transf_1"/>
    <property type="match status" value="1"/>
</dbReference>
<organism evidence="5 6">
    <name type="scientific">Georgenia deserti</name>
    <dbReference type="NCBI Taxonomy" id="2093781"/>
    <lineage>
        <taxon>Bacteria</taxon>
        <taxon>Bacillati</taxon>
        <taxon>Actinomycetota</taxon>
        <taxon>Actinomycetes</taxon>
        <taxon>Micrococcales</taxon>
        <taxon>Bogoriellaceae</taxon>
        <taxon>Georgenia</taxon>
    </lineage>
</organism>
<dbReference type="InterPro" id="IPR028098">
    <property type="entry name" value="Glyco_trans_4-like_N"/>
</dbReference>